<keyword evidence="6 11" id="KW-0472">Membrane</keyword>
<dbReference type="SUPFAM" id="SSF81340">
    <property type="entry name" value="Clc chloride channel"/>
    <property type="match status" value="1"/>
</dbReference>
<dbReference type="eggNOG" id="COG0038">
    <property type="taxonomic scope" value="Bacteria"/>
</dbReference>
<dbReference type="KEGG" id="dol:Dole_2446"/>
<evidence type="ECO:0000256" key="11">
    <source>
        <dbReference type="SAM" id="Phobius"/>
    </source>
</evidence>
<feature type="transmembrane region" description="Helical" evidence="11">
    <location>
        <begin position="289"/>
        <end position="309"/>
    </location>
</feature>
<keyword evidence="2" id="KW-0813">Transport</keyword>
<keyword evidence="8" id="KW-0868">Chloride</keyword>
<evidence type="ECO:0000256" key="1">
    <source>
        <dbReference type="ARBA" id="ARBA00004141"/>
    </source>
</evidence>
<dbReference type="InterPro" id="IPR014743">
    <property type="entry name" value="Cl-channel_core"/>
</dbReference>
<accession>A8ZW16</accession>
<evidence type="ECO:0000256" key="4">
    <source>
        <dbReference type="ARBA" id="ARBA00022989"/>
    </source>
</evidence>
<dbReference type="SUPFAM" id="SSF54631">
    <property type="entry name" value="CBS-domain pair"/>
    <property type="match status" value="1"/>
</dbReference>
<evidence type="ECO:0000313" key="13">
    <source>
        <dbReference type="EMBL" id="ABW68250.1"/>
    </source>
</evidence>
<dbReference type="InterPro" id="IPR046342">
    <property type="entry name" value="CBS_dom_sf"/>
</dbReference>
<feature type="transmembrane region" description="Helical" evidence="11">
    <location>
        <begin position="210"/>
        <end position="229"/>
    </location>
</feature>
<keyword evidence="3 11" id="KW-0812">Transmembrane</keyword>
<dbReference type="PANTHER" id="PTHR43427:SF6">
    <property type="entry name" value="CHLORIDE CHANNEL PROTEIN CLC-E"/>
    <property type="match status" value="1"/>
</dbReference>
<keyword evidence="7" id="KW-0869">Chloride channel</keyword>
<organism evidence="13 14">
    <name type="scientific">Desulfosudis oleivorans (strain DSM 6200 / JCM 39069 / Hxd3)</name>
    <name type="common">Desulfococcus oleovorans</name>
    <dbReference type="NCBI Taxonomy" id="96561"/>
    <lineage>
        <taxon>Bacteria</taxon>
        <taxon>Pseudomonadati</taxon>
        <taxon>Thermodesulfobacteriota</taxon>
        <taxon>Desulfobacteria</taxon>
        <taxon>Desulfobacterales</taxon>
        <taxon>Desulfosudaceae</taxon>
        <taxon>Desulfosudis</taxon>
    </lineage>
</organism>
<dbReference type="PROSITE" id="PS51371">
    <property type="entry name" value="CBS"/>
    <property type="match status" value="2"/>
</dbReference>
<sequence length="603" mass="65865">MTQPTKKWRFRTPAFLQNAFADIRFSSDISRYLIQILFAVLVGSLAGIGAIFFHYVVEEMRLLFSPDRFDLLWPGILHPIMLVPVAGALVLAVATVRFPKTAGERGVESVIKALIIKNGVIPLKTTLFHMFAAIMTIGTGAPLGPEGPAAKIGSGMGSALSQWFGLNRENIKIYTAAGAGAAISAVFNAPIAGVFFAIEVVLLNDLKNEALSFLIIASIVADILSRAVLGNDVIFTIPHYAPIHFAHLPWFLLLAVCCGAMSLFYFGTSKTVKHLFDRLPGNQNPFVRLLPVAVVFGLVLLHFNELFGIGYTTMNAVLNNAFAPVVVLWLMLFRIVFLALFLRAGAFGGTFAPALGIGVMFGFLFATTVNTLLGTSLDPVVFGLVGMGGVLAGINSIPLTSILLVFELTRDFRIVLPLMAASIISYIVVIYVNKRTVYAHALLKEGIDVDAMRDVDLLGKIKVGQLMVTDVETVSYRMPFNRLLQRLLRSAYGELCVVDDDNRLLGVIPLKGVRQALITHELVDLLIAGDLVVPVPPVTETDPVSMALKNIKKYDIENIPVVKNSAPGELVGILRHQDILHAYNAMLEEWETHKFLATYRRHG</sequence>
<proteinExistence type="predicted"/>
<keyword evidence="10" id="KW-0129">CBS domain</keyword>
<dbReference type="InterPro" id="IPR050368">
    <property type="entry name" value="ClC-type_chloride_channel"/>
</dbReference>
<protein>
    <submittedName>
        <fullName evidence="13">Chloride channel core</fullName>
    </submittedName>
</protein>
<dbReference type="HOGENOM" id="CLU_015263_5_1_7"/>
<dbReference type="Pfam" id="PF00571">
    <property type="entry name" value="CBS"/>
    <property type="match status" value="2"/>
</dbReference>
<evidence type="ECO:0000256" key="9">
    <source>
        <dbReference type="ARBA" id="ARBA00023303"/>
    </source>
</evidence>
<keyword evidence="14" id="KW-1185">Reference proteome</keyword>
<feature type="transmembrane region" description="Helical" evidence="11">
    <location>
        <begin position="321"/>
        <end position="342"/>
    </location>
</feature>
<keyword evidence="9" id="KW-0407">Ion channel</keyword>
<feature type="transmembrane region" description="Helical" evidence="11">
    <location>
        <begin position="380"/>
        <end position="405"/>
    </location>
</feature>
<evidence type="ECO:0000256" key="8">
    <source>
        <dbReference type="ARBA" id="ARBA00023214"/>
    </source>
</evidence>
<feature type="transmembrane region" description="Helical" evidence="11">
    <location>
        <begin position="173"/>
        <end position="198"/>
    </location>
</feature>
<feature type="transmembrane region" description="Helical" evidence="11">
    <location>
        <begin position="354"/>
        <end position="374"/>
    </location>
</feature>
<dbReference type="CDD" id="cd00400">
    <property type="entry name" value="Voltage_gated_ClC"/>
    <property type="match status" value="1"/>
</dbReference>
<evidence type="ECO:0000256" key="2">
    <source>
        <dbReference type="ARBA" id="ARBA00022448"/>
    </source>
</evidence>
<feature type="transmembrane region" description="Helical" evidence="11">
    <location>
        <begin position="412"/>
        <end position="432"/>
    </location>
</feature>
<evidence type="ECO:0000256" key="7">
    <source>
        <dbReference type="ARBA" id="ARBA00023173"/>
    </source>
</evidence>
<name>A8ZW16_DESOH</name>
<feature type="transmembrane region" description="Helical" evidence="11">
    <location>
        <begin position="119"/>
        <end position="138"/>
    </location>
</feature>
<dbReference type="eggNOG" id="COG0517">
    <property type="taxonomic scope" value="Bacteria"/>
</dbReference>
<dbReference type="InterPro" id="IPR000644">
    <property type="entry name" value="CBS_dom"/>
</dbReference>
<dbReference type="EMBL" id="CP000859">
    <property type="protein sequence ID" value="ABW68250.1"/>
    <property type="molecule type" value="Genomic_DNA"/>
</dbReference>
<keyword evidence="5" id="KW-0406">Ion transport</keyword>
<evidence type="ECO:0000256" key="10">
    <source>
        <dbReference type="PROSITE-ProRule" id="PRU00703"/>
    </source>
</evidence>
<dbReference type="OrthoDB" id="9780653at2"/>
<dbReference type="PANTHER" id="PTHR43427">
    <property type="entry name" value="CHLORIDE CHANNEL PROTEIN CLC-E"/>
    <property type="match status" value="1"/>
</dbReference>
<feature type="transmembrane region" description="Helical" evidence="11">
    <location>
        <begin position="32"/>
        <end position="56"/>
    </location>
</feature>
<dbReference type="GO" id="GO:0034707">
    <property type="term" value="C:chloride channel complex"/>
    <property type="evidence" value="ECO:0007669"/>
    <property type="project" value="UniProtKB-KW"/>
</dbReference>
<dbReference type="Gene3D" id="3.10.580.10">
    <property type="entry name" value="CBS-domain"/>
    <property type="match status" value="1"/>
</dbReference>
<evidence type="ECO:0000256" key="6">
    <source>
        <dbReference type="ARBA" id="ARBA00023136"/>
    </source>
</evidence>
<dbReference type="RefSeq" id="WP_012175862.1">
    <property type="nucleotide sequence ID" value="NC_009943.1"/>
</dbReference>
<keyword evidence="4 11" id="KW-1133">Transmembrane helix</keyword>
<dbReference type="PRINTS" id="PR00762">
    <property type="entry name" value="CLCHANNEL"/>
</dbReference>
<dbReference type="Pfam" id="PF00654">
    <property type="entry name" value="Voltage_CLC"/>
    <property type="match status" value="1"/>
</dbReference>
<reference evidence="13 14" key="1">
    <citation type="submission" date="2007-10" db="EMBL/GenBank/DDBJ databases">
        <title>Complete sequence of Desulfococcus oleovorans Hxd3.</title>
        <authorList>
            <consortium name="US DOE Joint Genome Institute"/>
            <person name="Copeland A."/>
            <person name="Lucas S."/>
            <person name="Lapidus A."/>
            <person name="Barry K."/>
            <person name="Glavina del Rio T."/>
            <person name="Dalin E."/>
            <person name="Tice H."/>
            <person name="Pitluck S."/>
            <person name="Kiss H."/>
            <person name="Brettin T."/>
            <person name="Bruce D."/>
            <person name="Detter J.C."/>
            <person name="Han C."/>
            <person name="Schmutz J."/>
            <person name="Larimer F."/>
            <person name="Land M."/>
            <person name="Hauser L."/>
            <person name="Kyrpides N."/>
            <person name="Kim E."/>
            <person name="Wawrik B."/>
            <person name="Richardson P."/>
        </authorList>
    </citation>
    <scope>NUCLEOTIDE SEQUENCE [LARGE SCALE GENOMIC DNA]</scope>
    <source>
        <strain evidence="14">DSM 6200 / JCM 39069 / Hxd3</strain>
    </source>
</reference>
<feature type="domain" description="CBS" evidence="12">
    <location>
        <begin position="467"/>
        <end position="525"/>
    </location>
</feature>
<feature type="transmembrane region" description="Helical" evidence="11">
    <location>
        <begin position="76"/>
        <end position="98"/>
    </location>
</feature>
<dbReference type="InterPro" id="IPR001807">
    <property type="entry name" value="ClC"/>
</dbReference>
<feature type="transmembrane region" description="Helical" evidence="11">
    <location>
        <begin position="249"/>
        <end position="268"/>
    </location>
</feature>
<comment type="subcellular location">
    <subcellularLocation>
        <location evidence="1">Membrane</location>
        <topology evidence="1">Multi-pass membrane protein</topology>
    </subcellularLocation>
</comment>
<evidence type="ECO:0000256" key="5">
    <source>
        <dbReference type="ARBA" id="ARBA00023065"/>
    </source>
</evidence>
<evidence type="ECO:0000259" key="12">
    <source>
        <dbReference type="PROSITE" id="PS51371"/>
    </source>
</evidence>
<dbReference type="AlphaFoldDB" id="A8ZW16"/>
<dbReference type="Gene3D" id="1.10.3080.10">
    <property type="entry name" value="Clc chloride channel"/>
    <property type="match status" value="1"/>
</dbReference>
<evidence type="ECO:0000256" key="3">
    <source>
        <dbReference type="ARBA" id="ARBA00022692"/>
    </source>
</evidence>
<dbReference type="GO" id="GO:0005254">
    <property type="term" value="F:chloride channel activity"/>
    <property type="evidence" value="ECO:0007669"/>
    <property type="project" value="UniProtKB-KW"/>
</dbReference>
<gene>
    <name evidence="13" type="ordered locus">Dole_2446</name>
</gene>
<dbReference type="STRING" id="96561.Dole_2446"/>
<dbReference type="Proteomes" id="UP000008561">
    <property type="component" value="Chromosome"/>
</dbReference>
<evidence type="ECO:0000313" key="14">
    <source>
        <dbReference type="Proteomes" id="UP000008561"/>
    </source>
</evidence>
<feature type="domain" description="CBS" evidence="12">
    <location>
        <begin position="531"/>
        <end position="592"/>
    </location>
</feature>
<dbReference type="SMART" id="SM00116">
    <property type="entry name" value="CBS"/>
    <property type="match status" value="2"/>
</dbReference>